<dbReference type="Proteomes" id="UP001385951">
    <property type="component" value="Unassembled WGS sequence"/>
</dbReference>
<gene>
    <name evidence="8" type="ORF">QCA50_011524</name>
</gene>
<evidence type="ECO:0000259" key="6">
    <source>
        <dbReference type="Pfam" id="PF16335"/>
    </source>
</evidence>
<reference evidence="8 9" key="1">
    <citation type="submission" date="2022-09" db="EMBL/GenBank/DDBJ databases">
        <authorList>
            <person name="Palmer J.M."/>
        </authorList>
    </citation>
    <scope>NUCLEOTIDE SEQUENCE [LARGE SCALE GENOMIC DNA]</scope>
    <source>
        <strain evidence="8 9">DSM 7382</strain>
    </source>
</reference>
<keyword evidence="5" id="KW-0812">Transmembrane</keyword>
<comment type="caution">
    <text evidence="8">The sequence shown here is derived from an EMBL/GenBank/DDBJ whole genome shotgun (WGS) entry which is preliminary data.</text>
</comment>
<keyword evidence="3" id="KW-0067">ATP-binding</keyword>
<accession>A0AAW0FW83</accession>
<evidence type="ECO:0000313" key="9">
    <source>
        <dbReference type="Proteomes" id="UP001385951"/>
    </source>
</evidence>
<keyword evidence="5" id="KW-1133">Transmembrane helix</keyword>
<evidence type="ECO:0000256" key="2">
    <source>
        <dbReference type="ARBA" id="ARBA00022741"/>
    </source>
</evidence>
<protein>
    <submittedName>
        <fullName evidence="8">Uncharacterized protein</fullName>
    </submittedName>
</protein>
<dbReference type="AlphaFoldDB" id="A0AAW0FW83"/>
<dbReference type="InterPro" id="IPR049328">
    <property type="entry name" value="TM_ErbB1"/>
</dbReference>
<evidence type="ECO:0000256" key="1">
    <source>
        <dbReference type="ARBA" id="ARBA00022553"/>
    </source>
</evidence>
<keyword evidence="9" id="KW-1185">Reference proteome</keyword>
<keyword evidence="2" id="KW-0547">Nucleotide-binding</keyword>
<feature type="region of interest" description="Disordered" evidence="4">
    <location>
        <begin position="160"/>
        <end position="183"/>
    </location>
</feature>
<dbReference type="EMBL" id="JASBNA010000021">
    <property type="protein sequence ID" value="KAK7685161.1"/>
    <property type="molecule type" value="Genomic_DNA"/>
</dbReference>
<feature type="transmembrane region" description="Helical" evidence="5">
    <location>
        <begin position="127"/>
        <end position="152"/>
    </location>
</feature>
<keyword evidence="1" id="KW-0597">Phosphoprotein</keyword>
<evidence type="ECO:0000256" key="3">
    <source>
        <dbReference type="ARBA" id="ARBA00022840"/>
    </source>
</evidence>
<sequence length="183" mass="19601">MTYQSQTQLYQTTLSHSPGGLPIDSLSGVASIAWSFFTAATISNSTIRNNLISSVHDQFFKLQPNDTRPFPVYYNVNGSNTQGAGNASPAVGAIFAPLALSLSPAQRITIPPFTPPPQATSDKRRSIVGPVAGGVVGGLALLLLVSLGFFYLRRRQNEAKNPYGGPTLNHRDSASPRQMAQRD</sequence>
<organism evidence="8 9">
    <name type="scientific">Cerrena zonata</name>
    <dbReference type="NCBI Taxonomy" id="2478898"/>
    <lineage>
        <taxon>Eukaryota</taxon>
        <taxon>Fungi</taxon>
        <taxon>Dikarya</taxon>
        <taxon>Basidiomycota</taxon>
        <taxon>Agaricomycotina</taxon>
        <taxon>Agaricomycetes</taxon>
        <taxon>Polyporales</taxon>
        <taxon>Cerrenaceae</taxon>
        <taxon>Cerrena</taxon>
    </lineage>
</organism>
<feature type="compositionally biased region" description="Basic and acidic residues" evidence="4">
    <location>
        <begin position="169"/>
        <end position="183"/>
    </location>
</feature>
<evidence type="ECO:0000256" key="5">
    <source>
        <dbReference type="SAM" id="Phobius"/>
    </source>
</evidence>
<name>A0AAW0FW83_9APHY</name>
<evidence type="ECO:0000313" key="8">
    <source>
        <dbReference type="EMBL" id="KAK7685161.1"/>
    </source>
</evidence>
<dbReference type="Pfam" id="PF16335">
    <property type="entry name" value="GtaA_6_Hairpin"/>
    <property type="match status" value="1"/>
</dbReference>
<feature type="domain" description="Epidermal growth factor receptor-like transmembrane-juxtamembrane segment" evidence="7">
    <location>
        <begin position="132"/>
        <end position="156"/>
    </location>
</feature>
<keyword evidence="5" id="KW-0472">Membrane</keyword>
<dbReference type="Pfam" id="PF21314">
    <property type="entry name" value="TM_ErbB1"/>
    <property type="match status" value="1"/>
</dbReference>
<proteinExistence type="predicted"/>
<dbReference type="InterPro" id="IPR032514">
    <property type="entry name" value="GtaA_central"/>
</dbReference>
<feature type="domain" description="Glutaminase A central" evidence="6">
    <location>
        <begin position="2"/>
        <end position="97"/>
    </location>
</feature>
<evidence type="ECO:0000256" key="4">
    <source>
        <dbReference type="SAM" id="MobiDB-lite"/>
    </source>
</evidence>
<evidence type="ECO:0000259" key="7">
    <source>
        <dbReference type="Pfam" id="PF21314"/>
    </source>
</evidence>
<dbReference type="GO" id="GO:0005524">
    <property type="term" value="F:ATP binding"/>
    <property type="evidence" value="ECO:0007669"/>
    <property type="project" value="UniProtKB-KW"/>
</dbReference>